<dbReference type="Proteomes" id="UP001159405">
    <property type="component" value="Unassembled WGS sequence"/>
</dbReference>
<organism evidence="3 4">
    <name type="scientific">Porites lobata</name>
    <dbReference type="NCBI Taxonomy" id="104759"/>
    <lineage>
        <taxon>Eukaryota</taxon>
        <taxon>Metazoa</taxon>
        <taxon>Cnidaria</taxon>
        <taxon>Anthozoa</taxon>
        <taxon>Hexacorallia</taxon>
        <taxon>Scleractinia</taxon>
        <taxon>Fungiina</taxon>
        <taxon>Poritidae</taxon>
        <taxon>Porites</taxon>
    </lineage>
</organism>
<keyword evidence="1" id="KW-0547">Nucleotide-binding</keyword>
<evidence type="ECO:0000313" key="3">
    <source>
        <dbReference type="EMBL" id="CAH3183589.1"/>
    </source>
</evidence>
<feature type="domain" description="Protein kinase" evidence="2">
    <location>
        <begin position="364"/>
        <end position="417"/>
    </location>
</feature>
<evidence type="ECO:0000259" key="2">
    <source>
        <dbReference type="PROSITE" id="PS50011"/>
    </source>
</evidence>
<sequence length="417" mass="47904">LQRLFSQKKLLLCHIKEKGEFKAQKKFPSSRESNPRPSEWLDRLLREIIFQTKAFLMNASNDKDKVVQKIAQIVLRLEAIERQQSEIGEELHKVMEACTQSALLQLFEFVTSEDFKARFTSWTLEEIPKLRDNWQDTKDDIIKALSNRLQTFIKQWEEDNKVFANARETVKQYFEKRYNYVEGQLRNLQSTVTADDIPLTAKITREEVPFTLGQKVVMGVTSPIWVPLAVVVGVPVAGAMYIKSMLAERNQIKAFEKDKCAFMRVNSEEYLKSTSSFGLTMFVAQQFKESVVSLKQIEERIPELIEADKLLFGQLLVETCSQTRILERYEPIKAEVSRLIGDLAFFGITEVRAHISSKNLDWDENRSPCLGRGAFGAVYEGVMTVNDDSRTVALKVFNEVLDANNASGYMDEVELLR</sequence>
<protein>
    <recommendedName>
        <fullName evidence="2">Protein kinase domain-containing protein</fullName>
    </recommendedName>
</protein>
<dbReference type="PROSITE" id="PS00107">
    <property type="entry name" value="PROTEIN_KINASE_ATP"/>
    <property type="match status" value="1"/>
</dbReference>
<dbReference type="PROSITE" id="PS50011">
    <property type="entry name" value="PROTEIN_KINASE_DOM"/>
    <property type="match status" value="1"/>
</dbReference>
<dbReference type="Gene3D" id="3.30.200.20">
    <property type="entry name" value="Phosphorylase Kinase, domain 1"/>
    <property type="match status" value="1"/>
</dbReference>
<dbReference type="EMBL" id="CALNXK010000358">
    <property type="protein sequence ID" value="CAH3183589.1"/>
    <property type="molecule type" value="Genomic_DNA"/>
</dbReference>
<evidence type="ECO:0000313" key="4">
    <source>
        <dbReference type="Proteomes" id="UP001159405"/>
    </source>
</evidence>
<accession>A0ABN8RX63</accession>
<proteinExistence type="predicted"/>
<gene>
    <name evidence="3" type="ORF">PLOB_00028686</name>
</gene>
<keyword evidence="4" id="KW-1185">Reference proteome</keyword>
<keyword evidence="1" id="KW-0067">ATP-binding</keyword>
<comment type="caution">
    <text evidence="3">The sequence shown here is derived from an EMBL/GenBank/DDBJ whole genome shotgun (WGS) entry which is preliminary data.</text>
</comment>
<feature type="non-terminal residue" evidence="3">
    <location>
        <position position="1"/>
    </location>
</feature>
<name>A0ABN8RX63_9CNID</name>
<reference evidence="3 4" key="1">
    <citation type="submission" date="2022-05" db="EMBL/GenBank/DDBJ databases">
        <authorList>
            <consortium name="Genoscope - CEA"/>
            <person name="William W."/>
        </authorList>
    </citation>
    <scope>NUCLEOTIDE SEQUENCE [LARGE SCALE GENOMIC DNA]</scope>
</reference>
<dbReference type="SUPFAM" id="SSF56112">
    <property type="entry name" value="Protein kinase-like (PK-like)"/>
    <property type="match status" value="1"/>
</dbReference>
<feature type="binding site" evidence="1">
    <location>
        <position position="395"/>
    </location>
    <ligand>
        <name>ATP</name>
        <dbReference type="ChEBI" id="CHEBI:30616"/>
    </ligand>
</feature>
<dbReference type="InterPro" id="IPR017441">
    <property type="entry name" value="Protein_kinase_ATP_BS"/>
</dbReference>
<dbReference type="InterPro" id="IPR000719">
    <property type="entry name" value="Prot_kinase_dom"/>
</dbReference>
<evidence type="ECO:0000256" key="1">
    <source>
        <dbReference type="PROSITE-ProRule" id="PRU10141"/>
    </source>
</evidence>
<dbReference type="InterPro" id="IPR011009">
    <property type="entry name" value="Kinase-like_dom_sf"/>
</dbReference>
<dbReference type="PANTHER" id="PTHR26392">
    <property type="entry name" value="MITOGEN-ACTIVATED PROTEIN KINASE KINASE KINASE 7-RELATED"/>
    <property type="match status" value="1"/>
</dbReference>
<dbReference type="PANTHER" id="PTHR26392:SF92">
    <property type="entry name" value="PROTEIN KINASE DOMAIN-CONTAINING PROTEIN"/>
    <property type="match status" value="1"/>
</dbReference>